<feature type="domain" description="Leucine-binding protein" evidence="2">
    <location>
        <begin position="51"/>
        <end position="388"/>
    </location>
</feature>
<geneLocation type="plasmid" evidence="3 4">
    <name>PL131</name>
</geneLocation>
<dbReference type="Pfam" id="PF13458">
    <property type="entry name" value="Peripla_BP_6"/>
    <property type="match status" value="1"/>
</dbReference>
<proteinExistence type="predicted"/>
<reference evidence="3 4" key="1">
    <citation type="journal article" date="2005" name="Genome Res.">
        <title>Living with two extremes: conclusions from the genome sequence of Natronomonas pharaonis.</title>
        <authorList>
            <person name="Falb M."/>
            <person name="Pfeiffer F."/>
            <person name="Palm P."/>
            <person name="Rodewald K."/>
            <person name="Hickmann V."/>
            <person name="Tittor J."/>
            <person name="Oesterhelt D."/>
        </authorList>
    </citation>
    <scope>NUCLEOTIDE SEQUENCE [LARGE SCALE GENOMIC DNA]</scope>
    <source>
        <strain evidence="4">ATCC 35678 / DSM 2160 / CIP 103997 / JCM 8858 / NBRC 14720 / NCIMB 2260 / Gabara</strain>
    </source>
</reference>
<dbReference type="PANTHER" id="PTHR30483">
    <property type="entry name" value="LEUCINE-SPECIFIC-BINDING PROTEIN"/>
    <property type="match status" value="1"/>
</dbReference>
<dbReference type="NCBIfam" id="TIGR01409">
    <property type="entry name" value="TAT_signal_seq"/>
    <property type="match status" value="1"/>
</dbReference>
<keyword evidence="4" id="KW-1185">Reference proteome</keyword>
<dbReference type="PANTHER" id="PTHR30483:SF37">
    <property type="entry name" value="ABC TRANSPORTER SUBSTRATE-BINDING PROTEIN"/>
    <property type="match status" value="1"/>
</dbReference>
<keyword evidence="3" id="KW-0614">Plasmid</keyword>
<dbReference type="Gene3D" id="3.40.50.2300">
    <property type="match status" value="2"/>
</dbReference>
<dbReference type="InterPro" id="IPR028082">
    <property type="entry name" value="Peripla_BP_I"/>
</dbReference>
<evidence type="ECO:0000313" key="3">
    <source>
        <dbReference type="EMBL" id="CAI50875.2"/>
    </source>
</evidence>
<sequence length="433" mass="46637">MVNRNQPSTAESTDRRTFLKASGAMGAAGLAGLAGCLDGFDDTPEDRDVFRFGAVTSLSGDLRFGGTITERGYDLWEQAVNENGGIEIDGTSYEVEVEYADAQSEPSTGADAAEQMIDSGVDALFGPYSSNVTLAVAPIAEREGLPHITGSAESPDIWKEQYRYTFGTIPAGNVIAGDAAESIFNFDPAPETVCITGVNDPFTSDVAEALRETAEANGIEVLYYELFPRDADWTSPVSVAKNEDPDLHFHAAHIEAHVDFLTAAKDLDYNPDAFFSHYGVDTESFAEGLGDDAAHTLGATVWLPRLDLPGDILFDGPQDYADASEAAFDVTPDYTQAGSTAAGIVYQEALQELGAAPPLLDDEKDELIDILENIEVQTFYGEVDFETEGDLYHSNTAADILTIQRSTDGFDIVAPDTQMESEPEYPVPEWGAR</sequence>
<evidence type="ECO:0000313" key="4">
    <source>
        <dbReference type="Proteomes" id="UP000002698"/>
    </source>
</evidence>
<accession>Q3ILZ4</accession>
<dbReference type="AlphaFoldDB" id="Q3ILZ4"/>
<dbReference type="EnsemblBacteria" id="CAI50875">
    <property type="protein sequence ID" value="CAI50875"/>
    <property type="gene ID" value="NP_6190A"/>
</dbReference>
<dbReference type="KEGG" id="nph:NP_6190A"/>
<evidence type="ECO:0000256" key="1">
    <source>
        <dbReference type="ARBA" id="ARBA00022729"/>
    </source>
</evidence>
<dbReference type="Proteomes" id="UP000002698">
    <property type="component" value="Plasmid PL131"/>
</dbReference>
<dbReference type="PROSITE" id="PS51318">
    <property type="entry name" value="TAT"/>
    <property type="match status" value="1"/>
</dbReference>
<keyword evidence="1" id="KW-0732">Signal</keyword>
<dbReference type="InterPro" id="IPR006311">
    <property type="entry name" value="TAT_signal"/>
</dbReference>
<dbReference type="InterPro" id="IPR019546">
    <property type="entry name" value="TAT_signal_bac_arc"/>
</dbReference>
<dbReference type="RefSeq" id="WP_158303768.1">
    <property type="nucleotide sequence ID" value="NC_007427.1"/>
</dbReference>
<dbReference type="InterPro" id="IPR051010">
    <property type="entry name" value="BCAA_transport"/>
</dbReference>
<dbReference type="HOGENOM" id="CLU_027128_4_1_2"/>
<dbReference type="GeneID" id="3694668"/>
<dbReference type="CDD" id="cd06338">
    <property type="entry name" value="PBP1_ABC_ligand_binding-like"/>
    <property type="match status" value="1"/>
</dbReference>
<name>Q3ILZ4_NATPD</name>
<dbReference type="OrthoDB" id="162762at2157"/>
<dbReference type="InterPro" id="IPR028081">
    <property type="entry name" value="Leu-bd"/>
</dbReference>
<protein>
    <submittedName>
        <fullName evidence="3">ABC-type transport system periplasmic substrate-binding protein (Probable substrate branched-chain amino acids)</fullName>
    </submittedName>
</protein>
<dbReference type="EMBL" id="CR936258">
    <property type="protein sequence ID" value="CAI50875.2"/>
    <property type="molecule type" value="Genomic_DNA"/>
</dbReference>
<gene>
    <name evidence="3" type="primary">livJ2</name>
    <name evidence="3" type="synonym">abc06s</name>
    <name evidence="3" type="ordered locus">NP_6190A</name>
</gene>
<organism evidence="3 4">
    <name type="scientific">Natronomonas pharaonis (strain ATCC 35678 / DSM 2160 / CIP 103997 / JCM 8858 / NBRC 14720 / NCIMB 2260 / Gabara)</name>
    <name type="common">Halobacterium pharaonis</name>
    <dbReference type="NCBI Taxonomy" id="348780"/>
    <lineage>
        <taxon>Archaea</taxon>
        <taxon>Methanobacteriati</taxon>
        <taxon>Methanobacteriota</taxon>
        <taxon>Stenosarchaea group</taxon>
        <taxon>Halobacteria</taxon>
        <taxon>Halobacteriales</taxon>
        <taxon>Natronomonadaceae</taxon>
        <taxon>Natronomonas</taxon>
    </lineage>
</organism>
<dbReference type="SUPFAM" id="SSF53822">
    <property type="entry name" value="Periplasmic binding protein-like I"/>
    <property type="match status" value="1"/>
</dbReference>
<evidence type="ECO:0000259" key="2">
    <source>
        <dbReference type="Pfam" id="PF13458"/>
    </source>
</evidence>